<dbReference type="GO" id="GO:0042393">
    <property type="term" value="F:histone binding"/>
    <property type="evidence" value="ECO:0007669"/>
    <property type="project" value="TreeGrafter"/>
</dbReference>
<protein>
    <submittedName>
        <fullName evidence="8">Putative scm-like with four MBT domains protein 2 isoform X6</fullName>
    </submittedName>
</protein>
<dbReference type="AlphaFoldDB" id="A0A3R7STT8"/>
<keyword evidence="2" id="KW-0678">Repressor</keyword>
<reference evidence="8 9" key="2">
    <citation type="submission" date="2019-01" db="EMBL/GenBank/DDBJ databases">
        <title>The decoding of complex shrimp genome reveals the adaptation for benthos swimmer, frequently molting mechanism and breeding impact on genome.</title>
        <authorList>
            <person name="Sun Y."/>
            <person name="Gao Y."/>
            <person name="Yu Y."/>
        </authorList>
    </citation>
    <scope>NUCLEOTIDE SEQUENCE [LARGE SCALE GENOMIC DNA]</scope>
    <source>
        <tissue evidence="8">Muscle</tissue>
    </source>
</reference>
<dbReference type="OrthoDB" id="5917609at2759"/>
<evidence type="ECO:0000256" key="3">
    <source>
        <dbReference type="ARBA" id="ARBA00022737"/>
    </source>
</evidence>
<feature type="region of interest" description="Disordered" evidence="6">
    <location>
        <begin position="680"/>
        <end position="701"/>
    </location>
</feature>
<dbReference type="CDD" id="cd20096">
    <property type="entry name" value="MBT_SFMBT_rpt4"/>
    <property type="match status" value="1"/>
</dbReference>
<dbReference type="PROSITE" id="PS51079">
    <property type="entry name" value="MBT"/>
    <property type="match status" value="4"/>
</dbReference>
<dbReference type="Pfam" id="PF02820">
    <property type="entry name" value="MBT"/>
    <property type="match status" value="4"/>
</dbReference>
<evidence type="ECO:0000313" key="8">
    <source>
        <dbReference type="EMBL" id="ROT74769.1"/>
    </source>
</evidence>
<dbReference type="GO" id="GO:0045892">
    <property type="term" value="P:negative regulation of DNA-templated transcription"/>
    <property type="evidence" value="ECO:0007669"/>
    <property type="project" value="TreeGrafter"/>
</dbReference>
<dbReference type="InterPro" id="IPR004092">
    <property type="entry name" value="Mbt"/>
</dbReference>
<evidence type="ECO:0000256" key="4">
    <source>
        <dbReference type="ARBA" id="ARBA00023242"/>
    </source>
</evidence>
<dbReference type="PANTHER" id="PTHR12247:SF129">
    <property type="entry name" value="SOP-2-RELATED PROTEIN 3"/>
    <property type="match status" value="1"/>
</dbReference>
<gene>
    <name evidence="8" type="ORF">C7M84_006723</name>
</gene>
<dbReference type="SUPFAM" id="SSF63748">
    <property type="entry name" value="Tudor/PWWP/MBT"/>
    <property type="match status" value="4"/>
</dbReference>
<comment type="subcellular location">
    <subcellularLocation>
        <location evidence="1">Nucleus</location>
    </subcellularLocation>
</comment>
<feature type="compositionally biased region" description="Basic and acidic residues" evidence="6">
    <location>
        <begin position="794"/>
        <end position="810"/>
    </location>
</feature>
<name>A0A3R7STT8_PENVA</name>
<evidence type="ECO:0000256" key="5">
    <source>
        <dbReference type="PROSITE-ProRule" id="PRU00459"/>
    </source>
</evidence>
<dbReference type="Gene3D" id="1.10.150.50">
    <property type="entry name" value="Transcription Factor, Ets-1"/>
    <property type="match status" value="1"/>
</dbReference>
<organism evidence="8 9">
    <name type="scientific">Penaeus vannamei</name>
    <name type="common">Whiteleg shrimp</name>
    <name type="synonym">Litopenaeus vannamei</name>
    <dbReference type="NCBI Taxonomy" id="6689"/>
    <lineage>
        <taxon>Eukaryota</taxon>
        <taxon>Metazoa</taxon>
        <taxon>Ecdysozoa</taxon>
        <taxon>Arthropoda</taxon>
        <taxon>Crustacea</taxon>
        <taxon>Multicrustacea</taxon>
        <taxon>Malacostraca</taxon>
        <taxon>Eumalacostraca</taxon>
        <taxon>Eucarida</taxon>
        <taxon>Decapoda</taxon>
        <taxon>Dendrobranchiata</taxon>
        <taxon>Penaeoidea</taxon>
        <taxon>Penaeidae</taxon>
        <taxon>Penaeus</taxon>
    </lineage>
</organism>
<keyword evidence="3" id="KW-0677">Repeat</keyword>
<reference evidence="8 9" key="1">
    <citation type="submission" date="2018-04" db="EMBL/GenBank/DDBJ databases">
        <authorList>
            <person name="Zhang X."/>
            <person name="Yuan J."/>
            <person name="Li F."/>
            <person name="Xiang J."/>
        </authorList>
    </citation>
    <scope>NUCLEOTIDE SEQUENCE [LARGE SCALE GENOMIC DNA]</scope>
    <source>
        <tissue evidence="8">Muscle</tissue>
    </source>
</reference>
<dbReference type="Pfam" id="PF12140">
    <property type="entry name" value="SLED"/>
    <property type="match status" value="1"/>
</dbReference>
<dbReference type="InterPro" id="IPR038348">
    <property type="entry name" value="SLED_sf"/>
</dbReference>
<dbReference type="SUPFAM" id="SSF47769">
    <property type="entry name" value="SAM/Pointed domain"/>
    <property type="match status" value="1"/>
</dbReference>
<keyword evidence="4" id="KW-0539">Nucleus</keyword>
<dbReference type="Proteomes" id="UP000283509">
    <property type="component" value="Unassembled WGS sequence"/>
</dbReference>
<dbReference type="CDD" id="cd20093">
    <property type="entry name" value="MBT_SFMBT_rpt1"/>
    <property type="match status" value="1"/>
</dbReference>
<dbReference type="CDD" id="cd20094">
    <property type="entry name" value="MBT_SFMBT_rpt2"/>
    <property type="match status" value="1"/>
</dbReference>
<evidence type="ECO:0000256" key="6">
    <source>
        <dbReference type="SAM" id="MobiDB-lite"/>
    </source>
</evidence>
<feature type="compositionally biased region" description="Basic residues" evidence="6">
    <location>
        <begin position="692"/>
        <end position="701"/>
    </location>
</feature>
<dbReference type="GO" id="GO:0005634">
    <property type="term" value="C:nucleus"/>
    <property type="evidence" value="ECO:0007669"/>
    <property type="project" value="UniProtKB-SubCell"/>
</dbReference>
<dbReference type="EMBL" id="QCYY01001849">
    <property type="protein sequence ID" value="ROT74769.1"/>
    <property type="molecule type" value="Genomic_DNA"/>
</dbReference>
<dbReference type="SMART" id="SM00561">
    <property type="entry name" value="MBT"/>
    <property type="match status" value="4"/>
</dbReference>
<evidence type="ECO:0000313" key="9">
    <source>
        <dbReference type="Proteomes" id="UP000283509"/>
    </source>
</evidence>
<feature type="repeat" description="MBT" evidence="5">
    <location>
        <begin position="388"/>
        <end position="486"/>
    </location>
</feature>
<dbReference type="InterPro" id="IPR013761">
    <property type="entry name" value="SAM/pointed_sf"/>
</dbReference>
<dbReference type="PANTHER" id="PTHR12247">
    <property type="entry name" value="POLYCOMB GROUP PROTEIN"/>
    <property type="match status" value="1"/>
</dbReference>
<feature type="repeat" description="MBT" evidence="5">
    <location>
        <begin position="273"/>
        <end position="379"/>
    </location>
</feature>
<evidence type="ECO:0000256" key="2">
    <source>
        <dbReference type="ARBA" id="ARBA00022491"/>
    </source>
</evidence>
<feature type="region of interest" description="Disordered" evidence="6">
    <location>
        <begin position="715"/>
        <end position="822"/>
    </location>
</feature>
<accession>A0A3R7STT8</accession>
<feature type="repeat" description="MBT" evidence="5">
    <location>
        <begin position="160"/>
        <end position="262"/>
    </location>
</feature>
<proteinExistence type="predicted"/>
<keyword evidence="9" id="KW-1185">Reference proteome</keyword>
<dbReference type="Gene3D" id="2.30.30.140">
    <property type="match status" value="4"/>
</dbReference>
<feature type="compositionally biased region" description="Low complexity" evidence="6">
    <location>
        <begin position="730"/>
        <end position="739"/>
    </location>
</feature>
<dbReference type="GO" id="GO:0003682">
    <property type="term" value="F:chromatin binding"/>
    <property type="evidence" value="ECO:0007669"/>
    <property type="project" value="TreeGrafter"/>
</dbReference>
<dbReference type="STRING" id="6689.A0A3R7STT8"/>
<dbReference type="Gene3D" id="3.90.1150.190">
    <property type="entry name" value="SLED domain"/>
    <property type="match status" value="1"/>
</dbReference>
<sequence length="903" mass="101090">MEKEVTEVYPSEETEEQQSESQPTDLPETIPPEKTSCTAEADDDFVWEDYLDETGTIAVPPTAFVHVEKSLESGVLEDQLVEIVHNESSELTSCYWPAKVVTTCGPLLRLRYVTHPSVNVECWKEVALGGLHPIGWCALHNIEMSPVPDLIDSLIEESELQKAKVAVEEALSHGVSVPGEAFDGEGYTAVERIKQGMKVEVLYKENPTCGWVATVIDNVGGRLLLRYDTPDCSGLVFWLFYLSPRLRPPDWIHHQGPPWRYKHPESCSQYEEAEWAALLEMSRDDARRSPLPNTLLSPALPVSAHQFTDGMLIEAVHPTKPNSVHLAKITLISDESRFFEVSIEGKEGDNKVTWTTCVDDPLILPARFCEKNGIALVPPGDWQKETDFSWDAYLQSCSIACADDSLFPKHEPAEDVGFEVGLRLEAANPYPNDQICVATVKKVTGHLLHIQLDSELETEPYIMSSTCQDIFPTGWSQSNNYPLHIPAEYSPQAKVIEDPTLELCQNKNGDNPQNDPLSNVSNQRSLWCPRLYVNHWCYTGPYLSKSKVAKQSQSVGPGSVELVLREVLSMTINAAYIPTRVLRELERNAVDSHLVSSTWHPTHLKAKFKRYTYTASISVATTASDVSDFLNFICHTLQCCPNLWSPTQSGENCPFLCTSQMFIQGSQSSSMRGRGRIAITRGTRGGPGMTRIFHRRKRGGRKRLFVPVRANRLLQPKSLSSNGSDEGDTSSRSSRPTSPILDPSFGNRRRRRGFPRMEMQTRGIKLPDYANQLKMRHVKRKFEGGEGSSSASSCREEPLDRMKRGRKSEYPDGNSGLEPASVTSDPLEWTVHDVEQYVASQPAICHHAVRLREQEVDGRAFLLLNLPTLVQHLGLPHSSAVALAQHVCRVKLAHFLFFYRAEA</sequence>
<evidence type="ECO:0000259" key="7">
    <source>
        <dbReference type="Pfam" id="PF12140"/>
    </source>
</evidence>
<feature type="region of interest" description="Disordered" evidence="6">
    <location>
        <begin position="1"/>
        <end position="36"/>
    </location>
</feature>
<dbReference type="InterPro" id="IPR021987">
    <property type="entry name" value="SLED"/>
</dbReference>
<feature type="domain" description="SLED" evidence="7">
    <location>
        <begin position="528"/>
        <end position="646"/>
    </location>
</feature>
<comment type="caution">
    <text evidence="8">The sequence shown here is derived from an EMBL/GenBank/DDBJ whole genome shotgun (WGS) entry which is preliminary data.</text>
</comment>
<dbReference type="InterPro" id="IPR050548">
    <property type="entry name" value="PcG_chromatin_remod_factors"/>
</dbReference>
<feature type="repeat" description="MBT" evidence="5">
    <location>
        <begin position="45"/>
        <end position="147"/>
    </location>
</feature>
<evidence type="ECO:0000256" key="1">
    <source>
        <dbReference type="ARBA" id="ARBA00004123"/>
    </source>
</evidence>